<proteinExistence type="inferred from homology"/>
<feature type="transmembrane region" description="Helical" evidence="3">
    <location>
        <begin position="383"/>
        <end position="401"/>
    </location>
</feature>
<dbReference type="Proteomes" id="UP001056756">
    <property type="component" value="Chromosome"/>
</dbReference>
<evidence type="ECO:0000313" key="4">
    <source>
        <dbReference type="EMBL" id="URN96629.1"/>
    </source>
</evidence>
<feature type="transmembrane region" description="Helical" evidence="3">
    <location>
        <begin position="407"/>
        <end position="428"/>
    </location>
</feature>
<reference evidence="4" key="1">
    <citation type="submission" date="2022-05" db="EMBL/GenBank/DDBJ databases">
        <title>Novel bacterial taxa in a minimal lignocellulolytic consortium and its capacity to transform plastics disclosed by genome-resolved metagenomics.</title>
        <authorList>
            <person name="Rodriguez C.A.D."/>
            <person name="Diaz-Garcia L."/>
            <person name="Herrera K."/>
            <person name="Tarazona N.A."/>
            <person name="Sproer C."/>
            <person name="Overmann J."/>
            <person name="Jimenez D.J."/>
        </authorList>
    </citation>
    <scope>NUCLEOTIDE SEQUENCE</scope>
    <source>
        <strain evidence="4">MAG5</strain>
    </source>
</reference>
<evidence type="ECO:0000256" key="3">
    <source>
        <dbReference type="SAM" id="Phobius"/>
    </source>
</evidence>
<evidence type="ECO:0000256" key="1">
    <source>
        <dbReference type="ARBA" id="ARBA00005278"/>
    </source>
</evidence>
<dbReference type="KEGG" id="plig:NAG76_10555"/>
<gene>
    <name evidence="4" type="ORF">NAG76_10555</name>
</gene>
<protein>
    <submittedName>
        <fullName evidence="4">Spore germination protein</fullName>
    </submittedName>
</protein>
<feature type="transmembrane region" description="Helical" evidence="3">
    <location>
        <begin position="313"/>
        <end position="332"/>
    </location>
</feature>
<accession>A0A9J6ZK58</accession>
<dbReference type="PANTHER" id="PTHR22550:SF5">
    <property type="entry name" value="LEUCINE ZIPPER PROTEIN 4"/>
    <property type="match status" value="1"/>
</dbReference>
<dbReference type="PANTHER" id="PTHR22550">
    <property type="entry name" value="SPORE GERMINATION PROTEIN"/>
    <property type="match status" value="1"/>
</dbReference>
<keyword evidence="3" id="KW-0812">Transmembrane</keyword>
<dbReference type="EMBL" id="CP097899">
    <property type="protein sequence ID" value="URN96629.1"/>
    <property type="molecule type" value="Genomic_DNA"/>
</dbReference>
<keyword evidence="2 3" id="KW-0472">Membrane</keyword>
<dbReference type="InterPro" id="IPR050768">
    <property type="entry name" value="UPF0353/GerABKA_families"/>
</dbReference>
<dbReference type="GO" id="GO:0009847">
    <property type="term" value="P:spore germination"/>
    <property type="evidence" value="ECO:0007669"/>
    <property type="project" value="InterPro"/>
</dbReference>
<evidence type="ECO:0000313" key="5">
    <source>
        <dbReference type="Proteomes" id="UP001056756"/>
    </source>
</evidence>
<dbReference type="GO" id="GO:0016020">
    <property type="term" value="C:membrane"/>
    <property type="evidence" value="ECO:0007669"/>
    <property type="project" value="InterPro"/>
</dbReference>
<feature type="transmembrane region" description="Helical" evidence="3">
    <location>
        <begin position="440"/>
        <end position="463"/>
    </location>
</feature>
<organism evidence="4 5">
    <name type="scientific">Candidatus Pristimantibacillus lignocellulolyticus</name>
    <dbReference type="NCBI Taxonomy" id="2994561"/>
    <lineage>
        <taxon>Bacteria</taxon>
        <taxon>Bacillati</taxon>
        <taxon>Bacillota</taxon>
        <taxon>Bacilli</taxon>
        <taxon>Bacillales</taxon>
        <taxon>Paenibacillaceae</taxon>
        <taxon>Candidatus Pristimantibacillus</taxon>
    </lineage>
</organism>
<comment type="similarity">
    <text evidence="1">Belongs to the GerABKA family.</text>
</comment>
<dbReference type="AlphaFoldDB" id="A0A9J6ZK58"/>
<dbReference type="PIRSF" id="PIRSF005690">
    <property type="entry name" value="GerBA"/>
    <property type="match status" value="1"/>
</dbReference>
<sequence>MYIKDKETDSGNIAEAQEELMEEVLSKDMEQTVQQIKNSLGQSTDLMIREIWLGTESKKCATIVYIDGLADTTMVQDFIIRPLTTDFSKMENQNDSTGDELFKTVKEYVISIAQIDEVNSYQEITLSLLNGDTVILLEHSSRALKAGTAGWEQRSVQPPEDQAIVRGPREAFTENLRTNTAMIRRKIKNPSLWLQSKTLGSVSRTNVAIMYVKGIADEQVVEEVNRRLDGIDIIGVLESGIIEQLIEEKTLTPFPTMYNTERPDVIAAGLMEGRVAILVDGTPFVLIVPSLFIEYFQASEDYYQRADFGLLRLLRVLSFFIALLGPSIYIAISTFHQEMLPTPLIISIAAGREGVPFPAFVEVLIMETTFEILREAGIRMPKAIGQAVSIVGALVIGQAAVEAGLISPSMVIVVSITAICSFVLPAYNMGIAVRILRFPFIGLAAAVGLYGIFIGVGILLVHLCSLKSFGVPYMSPFTPFNLSDQKDSLLRLPKVGLSLRPNSIGSKQKKK</sequence>
<dbReference type="Pfam" id="PF03323">
    <property type="entry name" value="GerA"/>
    <property type="match status" value="1"/>
</dbReference>
<name>A0A9J6ZK58_9BACL</name>
<dbReference type="InterPro" id="IPR004995">
    <property type="entry name" value="Spore_Ger"/>
</dbReference>
<evidence type="ECO:0000256" key="2">
    <source>
        <dbReference type="ARBA" id="ARBA00023136"/>
    </source>
</evidence>
<feature type="transmembrane region" description="Helical" evidence="3">
    <location>
        <begin position="275"/>
        <end position="293"/>
    </location>
</feature>
<keyword evidence="3" id="KW-1133">Transmembrane helix</keyword>